<proteinExistence type="inferred from homology"/>
<dbReference type="NCBIfam" id="TIGR01891">
    <property type="entry name" value="amidohydrolases"/>
    <property type="match status" value="1"/>
</dbReference>
<dbReference type="InterPro" id="IPR011650">
    <property type="entry name" value="Peptidase_M20_dimer"/>
</dbReference>
<evidence type="ECO:0000256" key="1">
    <source>
        <dbReference type="ARBA" id="ARBA00006247"/>
    </source>
</evidence>
<evidence type="ECO:0000256" key="2">
    <source>
        <dbReference type="PIRNR" id="PIRNR037226"/>
    </source>
</evidence>
<feature type="domain" description="Peptidase M20 dimerisation" evidence="3">
    <location>
        <begin position="215"/>
        <end position="305"/>
    </location>
</feature>
<dbReference type="SUPFAM" id="SSF53187">
    <property type="entry name" value="Zn-dependent exopeptidases"/>
    <property type="match status" value="1"/>
</dbReference>
<dbReference type="GeneID" id="9590796"/>
<dbReference type="PANTHER" id="PTHR30575:SF4">
    <property type="entry name" value="PEPTIDASE M20 DOMAIN-CONTAINING PROTEIN 2"/>
    <property type="match status" value="1"/>
</dbReference>
<evidence type="ECO:0000259" key="3">
    <source>
        <dbReference type="Pfam" id="PF07687"/>
    </source>
</evidence>
<dbReference type="FunFam" id="3.30.70.360:FF:000004">
    <property type="entry name" value="Peptidase M20 domain-containing protein 2"/>
    <property type="match status" value="1"/>
</dbReference>
<dbReference type="CDD" id="cd05672">
    <property type="entry name" value="M20_ACY1L2-like"/>
    <property type="match status" value="1"/>
</dbReference>
<dbReference type="HOGENOM" id="CLU_031812_1_1_1"/>
<gene>
    <name evidence="4" type="ORF">SCHCODRAFT_59957</name>
</gene>
<protein>
    <recommendedName>
        <fullName evidence="2">Peptidase M20 domain-containing protein 2</fullName>
    </recommendedName>
</protein>
<dbReference type="eggNOG" id="ENOG502QQPD">
    <property type="taxonomic scope" value="Eukaryota"/>
</dbReference>
<name>D8QD68_SCHCM</name>
<dbReference type="Pfam" id="PF07687">
    <property type="entry name" value="M20_dimer"/>
    <property type="match status" value="1"/>
</dbReference>
<dbReference type="PIRSF" id="PIRSF037226">
    <property type="entry name" value="Amidohydrolase_ACY1L2_prd"/>
    <property type="match status" value="1"/>
</dbReference>
<dbReference type="Gene3D" id="3.30.70.360">
    <property type="match status" value="1"/>
</dbReference>
<dbReference type="Proteomes" id="UP000007431">
    <property type="component" value="Unassembled WGS sequence"/>
</dbReference>
<dbReference type="InParanoid" id="D8QD68"/>
<reference evidence="4 5" key="1">
    <citation type="journal article" date="2010" name="Nat. Biotechnol.">
        <title>Genome sequence of the model mushroom Schizophyllum commune.</title>
        <authorList>
            <person name="Ohm R.A."/>
            <person name="de Jong J.F."/>
            <person name="Lugones L.G."/>
            <person name="Aerts A."/>
            <person name="Kothe E."/>
            <person name="Stajich J.E."/>
            <person name="de Vries R.P."/>
            <person name="Record E."/>
            <person name="Levasseur A."/>
            <person name="Baker S.E."/>
            <person name="Bartholomew K.A."/>
            <person name="Coutinho P.M."/>
            <person name="Erdmann S."/>
            <person name="Fowler T.J."/>
            <person name="Gathman A.C."/>
            <person name="Lombard V."/>
            <person name="Henrissat B."/>
            <person name="Knabe N."/>
            <person name="Kuees U."/>
            <person name="Lilly W.W."/>
            <person name="Lindquist E."/>
            <person name="Lucas S."/>
            <person name="Magnuson J.K."/>
            <person name="Piumi F."/>
            <person name="Raudaskoski M."/>
            <person name="Salamov A."/>
            <person name="Schmutz J."/>
            <person name="Schwarze F.W.M.R."/>
            <person name="vanKuyk P.A."/>
            <person name="Horton J.S."/>
            <person name="Grigoriev I.V."/>
            <person name="Woesten H.A.B."/>
        </authorList>
    </citation>
    <scope>NUCLEOTIDE SEQUENCE [LARGE SCALE GENOMIC DNA]</scope>
    <source>
        <strain evidence="5">H4-8 / FGSC 9210</strain>
    </source>
</reference>
<dbReference type="RefSeq" id="XP_003028845.1">
    <property type="nucleotide sequence ID" value="XM_003028799.1"/>
</dbReference>
<sequence length="444" mass="48122">MVNCCPGNDLQRSGQSLHEDFDLEIIESSQPLPLDPSLSTDRLDEITAFLESQTDALRELNWKIHDSPELAYHEFFAHETLTNFMEERGWAVTRKAYGIETAFVAAYDSGMKGPVVSFNAEYDCLKDIGHACGHNLIATASVAAALATAECMQRHSLAGKVVLYGTPAEEGGGGKIRLLNAGAYKDHGVDVSLMAHPGIVRPSALVRTAAYQQLTVEYFGKEAHAAASPWEGINALDGLITGYNAMSALRQQTMPKDVIGVNITYGGLAPNIIHAYAAAGVVVRSEDRYRLVELERRVRGCLEAGAAGSGAELKITTGGSYLDHTPNRSLGRFYRHYFNRLGPKEPIPPPEVDWLTGFTSASTDQGNISYSMPSLHAGFYIESDAGPHTPKFAEAARTQQAHDSALMTGKALAATAVEVLSRKGLLKEVKEEWEKNVGSRLKGQ</sequence>
<comment type="similarity">
    <text evidence="1 2">Belongs to the peptidase M20A family.</text>
</comment>
<dbReference type="InterPro" id="IPR017439">
    <property type="entry name" value="Amidohydrolase"/>
</dbReference>
<dbReference type="EMBL" id="GL377310">
    <property type="protein sequence ID" value="EFI93942.1"/>
    <property type="molecule type" value="Genomic_DNA"/>
</dbReference>
<dbReference type="InterPro" id="IPR052030">
    <property type="entry name" value="Peptidase_M20/M20A_hydrolases"/>
</dbReference>
<dbReference type="SUPFAM" id="SSF55031">
    <property type="entry name" value="Bacterial exopeptidase dimerisation domain"/>
    <property type="match status" value="1"/>
</dbReference>
<keyword evidence="5" id="KW-1185">Reference proteome</keyword>
<dbReference type="KEGG" id="scm:SCHCO_02552190"/>
<dbReference type="VEuPathDB" id="FungiDB:SCHCODRAFT_02552190"/>
<dbReference type="InterPro" id="IPR036264">
    <property type="entry name" value="Bact_exopeptidase_dim_dom"/>
</dbReference>
<dbReference type="AlphaFoldDB" id="D8QD68"/>
<dbReference type="InterPro" id="IPR002933">
    <property type="entry name" value="Peptidase_M20"/>
</dbReference>
<dbReference type="GO" id="GO:0016805">
    <property type="term" value="F:dipeptidase activity"/>
    <property type="evidence" value="ECO:0007669"/>
    <property type="project" value="InterPro"/>
</dbReference>
<evidence type="ECO:0000313" key="4">
    <source>
        <dbReference type="EMBL" id="EFI93942.1"/>
    </source>
</evidence>
<dbReference type="OMA" id="LWPINKK"/>
<dbReference type="PANTHER" id="PTHR30575">
    <property type="entry name" value="PEPTIDASE M20"/>
    <property type="match status" value="1"/>
</dbReference>
<organism evidence="5">
    <name type="scientific">Schizophyllum commune (strain H4-8 / FGSC 9210)</name>
    <name type="common">Split gill fungus</name>
    <dbReference type="NCBI Taxonomy" id="578458"/>
    <lineage>
        <taxon>Eukaryota</taxon>
        <taxon>Fungi</taxon>
        <taxon>Dikarya</taxon>
        <taxon>Basidiomycota</taxon>
        <taxon>Agaricomycotina</taxon>
        <taxon>Agaricomycetes</taxon>
        <taxon>Agaricomycetidae</taxon>
        <taxon>Agaricales</taxon>
        <taxon>Schizophyllaceae</taxon>
        <taxon>Schizophyllum</taxon>
    </lineage>
</organism>
<evidence type="ECO:0000313" key="5">
    <source>
        <dbReference type="Proteomes" id="UP000007431"/>
    </source>
</evidence>
<dbReference type="OrthoDB" id="6119954at2759"/>
<dbReference type="Pfam" id="PF01546">
    <property type="entry name" value="Peptidase_M20"/>
    <property type="match status" value="1"/>
</dbReference>
<dbReference type="Gene3D" id="3.40.630.10">
    <property type="entry name" value="Zn peptidases"/>
    <property type="match status" value="1"/>
</dbReference>
<dbReference type="InterPro" id="IPR017144">
    <property type="entry name" value="Xaa-Arg_dipeptidase"/>
</dbReference>
<accession>D8QD68</accession>